<keyword evidence="8" id="KW-1185">Reference proteome</keyword>
<dbReference type="EMBL" id="JAUUTY010000003">
    <property type="protein sequence ID" value="KAK1662194.1"/>
    <property type="molecule type" value="Genomic_DNA"/>
</dbReference>
<keyword evidence="2" id="KW-0479">Metal-binding</keyword>
<evidence type="ECO:0000313" key="7">
    <source>
        <dbReference type="EMBL" id="KAK1662194.1"/>
    </source>
</evidence>
<dbReference type="Pfam" id="PF14223">
    <property type="entry name" value="Retrotran_gag_2"/>
    <property type="match status" value="1"/>
</dbReference>
<evidence type="ECO:0000256" key="2">
    <source>
        <dbReference type="ARBA" id="ARBA00022723"/>
    </source>
</evidence>
<dbReference type="Proteomes" id="UP001231189">
    <property type="component" value="Unassembled WGS sequence"/>
</dbReference>
<dbReference type="InterPro" id="IPR036397">
    <property type="entry name" value="RNaseH_sf"/>
</dbReference>
<dbReference type="PANTHER" id="PTHR42648:SF27">
    <property type="entry name" value="RNA-DIRECTED DNA POLYMERASE"/>
    <property type="match status" value="1"/>
</dbReference>
<feature type="domain" description="Integrase catalytic" evidence="6">
    <location>
        <begin position="437"/>
        <end position="621"/>
    </location>
</feature>
<evidence type="ECO:0000259" key="6">
    <source>
        <dbReference type="PROSITE" id="PS50994"/>
    </source>
</evidence>
<accession>A0AAD8SQQ9</accession>
<feature type="region of interest" description="Disordered" evidence="5">
    <location>
        <begin position="1385"/>
        <end position="1451"/>
    </location>
</feature>
<feature type="compositionally biased region" description="Acidic residues" evidence="5">
    <location>
        <begin position="1431"/>
        <end position="1451"/>
    </location>
</feature>
<dbReference type="Pfam" id="PF22936">
    <property type="entry name" value="Pol_BBD"/>
    <property type="match status" value="1"/>
</dbReference>
<proteinExistence type="predicted"/>
<evidence type="ECO:0000256" key="4">
    <source>
        <dbReference type="ARBA" id="ARBA00022801"/>
    </source>
</evidence>
<evidence type="ECO:0000256" key="5">
    <source>
        <dbReference type="SAM" id="MobiDB-lite"/>
    </source>
</evidence>
<dbReference type="PANTHER" id="PTHR42648">
    <property type="entry name" value="TRANSPOSASE, PUTATIVE-RELATED"/>
    <property type="match status" value="1"/>
</dbReference>
<keyword evidence="4" id="KW-0378">Hydrolase</keyword>
<dbReference type="Gene3D" id="3.30.420.10">
    <property type="entry name" value="Ribonuclease H-like superfamily/Ribonuclease H"/>
    <property type="match status" value="1"/>
</dbReference>
<dbReference type="InterPro" id="IPR057670">
    <property type="entry name" value="SH3_retrovirus"/>
</dbReference>
<dbReference type="InterPro" id="IPR012337">
    <property type="entry name" value="RNaseH-like_sf"/>
</dbReference>
<dbReference type="Pfam" id="PF25597">
    <property type="entry name" value="SH3_retrovirus"/>
    <property type="match status" value="1"/>
</dbReference>
<dbReference type="GO" id="GO:0016787">
    <property type="term" value="F:hydrolase activity"/>
    <property type="evidence" value="ECO:0007669"/>
    <property type="project" value="UniProtKB-KW"/>
</dbReference>
<dbReference type="GO" id="GO:0003676">
    <property type="term" value="F:nucleic acid binding"/>
    <property type="evidence" value="ECO:0007669"/>
    <property type="project" value="InterPro"/>
</dbReference>
<dbReference type="InterPro" id="IPR013103">
    <property type="entry name" value="RVT_2"/>
</dbReference>
<dbReference type="GO" id="GO:0015074">
    <property type="term" value="P:DNA integration"/>
    <property type="evidence" value="ECO:0007669"/>
    <property type="project" value="InterPro"/>
</dbReference>
<protein>
    <recommendedName>
        <fullName evidence="6">Integrase catalytic domain-containing protein</fullName>
    </recommendedName>
</protein>
<dbReference type="SUPFAM" id="SSF53098">
    <property type="entry name" value="Ribonuclease H-like"/>
    <property type="match status" value="1"/>
</dbReference>
<gene>
    <name evidence="7" type="ORF">QYE76_050353</name>
</gene>
<sequence>MSMMGEMKFFLGFEIKQLRGGTFINQAKYLQDMLKRFKMTEMKGVATPMVTKCHLALDPNGKEVDQKSKLLQIYVVEMASPINFNQFLEKEKLKSNGSNFTDWFLHVRIFLSGGNLQYVLDAPLGDPPAETETDEVKAVYETRKIRYSQVLCHPVQSESDLQKRFEHHDPHELMKELKAIFETHAAVECYEASKQFFSCMMEEGSSVSEHMLAMTGHAKKLSDLGIVIPNRLGINRVLQSPPPSYKNFVMNYNMQNMNKELPELFGMLKAAEIEIKKEHQVLMVNKTTSFKKQGKSKGKFKKGGKKVTPPMKPKNGPKPDAECYCKEKGHWKRNCSKYLADLKSGLVKKKKEVTMRVGNGSKVNVIAVGTLPLHLPSGLVLSLNNCYFVPALSMNIISGSCLMQDVKRMKKLHTDGLLESLDFESLDKCEACLMGKMTKTPFSGMMERATDLLEIIHTNVCGPMSVASRGGYRYVLTFTDDLSRYGYIYFMKHKSETFEKFKEFQSEVENQRNKKIKFLRSDRGGEYLSYEFGMHLKKCGILSQLTPPGTLQRNGVSERRNRTLLDMTAAFTLNRAPSKSVETTPYELWFNKKPKSSFLKVWGCEAYVKKLQPDKLEPKAEKCVFIGYPKETIGYTFYHRSEGKIFVAKNETFLEKEFLTKEVTGRKVELDEIDESILVDQSSAVPEVVPVPPTPATEEANDNDHETSNEETTEPRRSTRERTTPDWYDPCLNVMIVDNNDEDPATYEEAMMSPDSNKWQEAMKSEMGSMYDNKVWTLVDLPDSRKAVENKWIFKRKTDADGNITVYKARLVAKGFRQIQGVDYDETFSPVAKLKSMDVKTAFLNGDIEEELYMVQPKGFVDPKNADKVCKLQRSIYGLKQASRSWNRRFDKVIKDFGFIQCHGEACIYKKVSGSSVAFPILYVDDILLIGNDIELLSSVKGYLNNSFSMKDLGEASYILGIKIYRDRSRRLIGLSQSTYLDKILKKFRMDEISGQARQCTVAKSSTIEYIAASEASSSGASRGGRRRPRHDRSSDEFAPNAPRKSVASRRKNKEVRENYKTMDPISYSAIRMKNWYEDLPRDEEIEGRRYWCMEQEFIYKDIYEPMKNLRPMQAIDVDLLAVNNHFEDAIWVAGRLGLKDIMKIQCDYSPELVKQFFATLAIKKDDDRTMEWMTGSTHCSATLRRFAGILGVPAEGTASHLQSVARFFRATICPSGGNNDALRGALVDLMHLSFKCARDVDEERNYTLDVMDFIFHEIHDAMVSRTTIPYAPYIQLLINNSVALGGEDLSGYPLMKHNVKKAYRLKPVSSAVPAPDSFMGDARSSGFAPARHPYVPAMRKQVSRLSWFQRHILCMNIEIHKENYAASRERSEIKHTQAVILHKLSGDQGPPPQPPAHQGYNGWHSAQVPWSDLDDCLQRSNLTRRSPDAPDTEDEDEEAAYQSDDEDASE</sequence>
<feature type="region of interest" description="Disordered" evidence="5">
    <location>
        <begin position="683"/>
        <end position="724"/>
    </location>
</feature>
<dbReference type="InterPro" id="IPR054722">
    <property type="entry name" value="PolX-like_BBD"/>
</dbReference>
<evidence type="ECO:0000256" key="1">
    <source>
        <dbReference type="ARBA" id="ARBA00022670"/>
    </source>
</evidence>
<keyword evidence="3" id="KW-0064">Aspartyl protease</keyword>
<feature type="region of interest" description="Disordered" evidence="5">
    <location>
        <begin position="1016"/>
        <end position="1056"/>
    </location>
</feature>
<dbReference type="GO" id="GO:0046872">
    <property type="term" value="F:metal ion binding"/>
    <property type="evidence" value="ECO:0007669"/>
    <property type="project" value="UniProtKB-KW"/>
</dbReference>
<feature type="region of interest" description="Disordered" evidence="5">
    <location>
        <begin position="293"/>
        <end position="319"/>
    </location>
</feature>
<feature type="compositionally biased region" description="Basic residues" evidence="5">
    <location>
        <begin position="293"/>
        <end position="305"/>
    </location>
</feature>
<dbReference type="SUPFAM" id="SSF56672">
    <property type="entry name" value="DNA/RNA polymerases"/>
    <property type="match status" value="1"/>
</dbReference>
<evidence type="ECO:0000256" key="3">
    <source>
        <dbReference type="ARBA" id="ARBA00022750"/>
    </source>
</evidence>
<keyword evidence="1" id="KW-0645">Protease</keyword>
<dbReference type="InterPro" id="IPR001584">
    <property type="entry name" value="Integrase_cat-core"/>
</dbReference>
<dbReference type="InterPro" id="IPR039537">
    <property type="entry name" value="Retrotran_Ty1/copia-like"/>
</dbReference>
<dbReference type="Pfam" id="PF07727">
    <property type="entry name" value="RVT_2"/>
    <property type="match status" value="1"/>
</dbReference>
<name>A0AAD8SQQ9_LOLMU</name>
<dbReference type="PROSITE" id="PS50994">
    <property type="entry name" value="INTEGRASE"/>
    <property type="match status" value="1"/>
</dbReference>
<feature type="compositionally biased region" description="Basic and acidic residues" evidence="5">
    <location>
        <begin position="702"/>
        <end position="724"/>
    </location>
</feature>
<dbReference type="InterPro" id="IPR043502">
    <property type="entry name" value="DNA/RNA_pol_sf"/>
</dbReference>
<comment type="caution">
    <text evidence="7">The sequence shown here is derived from an EMBL/GenBank/DDBJ whole genome shotgun (WGS) entry which is preliminary data.</text>
</comment>
<organism evidence="7 8">
    <name type="scientific">Lolium multiflorum</name>
    <name type="common">Italian ryegrass</name>
    <name type="synonym">Lolium perenne subsp. multiflorum</name>
    <dbReference type="NCBI Taxonomy" id="4521"/>
    <lineage>
        <taxon>Eukaryota</taxon>
        <taxon>Viridiplantae</taxon>
        <taxon>Streptophyta</taxon>
        <taxon>Embryophyta</taxon>
        <taxon>Tracheophyta</taxon>
        <taxon>Spermatophyta</taxon>
        <taxon>Magnoliopsida</taxon>
        <taxon>Liliopsida</taxon>
        <taxon>Poales</taxon>
        <taxon>Poaceae</taxon>
        <taxon>BOP clade</taxon>
        <taxon>Pooideae</taxon>
        <taxon>Poodae</taxon>
        <taxon>Poeae</taxon>
        <taxon>Poeae Chloroplast Group 2 (Poeae type)</taxon>
        <taxon>Loliodinae</taxon>
        <taxon>Loliinae</taxon>
        <taxon>Lolium</taxon>
    </lineage>
</organism>
<reference evidence="7" key="1">
    <citation type="submission" date="2023-07" db="EMBL/GenBank/DDBJ databases">
        <title>A chromosome-level genome assembly of Lolium multiflorum.</title>
        <authorList>
            <person name="Chen Y."/>
            <person name="Copetti D."/>
            <person name="Kolliker R."/>
            <person name="Studer B."/>
        </authorList>
    </citation>
    <scope>NUCLEOTIDE SEQUENCE</scope>
    <source>
        <strain evidence="7">02402/16</strain>
        <tissue evidence="7">Leaf</tissue>
    </source>
</reference>
<evidence type="ECO:0000313" key="8">
    <source>
        <dbReference type="Proteomes" id="UP001231189"/>
    </source>
</evidence>